<evidence type="ECO:0000313" key="2">
    <source>
        <dbReference type="EMBL" id="EGW12837.1"/>
    </source>
</evidence>
<evidence type="ECO:0000256" key="1">
    <source>
        <dbReference type="SAM" id="MobiDB-lite"/>
    </source>
</evidence>
<dbReference type="AlphaFoldDB" id="G3I5W6"/>
<protein>
    <submittedName>
        <fullName evidence="2">Uncharacterized protein</fullName>
    </submittedName>
</protein>
<gene>
    <name evidence="2" type="ORF">I79_018877</name>
</gene>
<sequence length="60" mass="6719">MLPRASGSLEAFPGQQRKSTPKTPLRCSPLTSVWWDLPVYNGMQSLKSPNTKQTKNPTIF</sequence>
<dbReference type="InParanoid" id="G3I5W6"/>
<feature type="region of interest" description="Disordered" evidence="1">
    <location>
        <begin position="1"/>
        <end position="25"/>
    </location>
</feature>
<name>G3I5W6_CRIGR</name>
<evidence type="ECO:0000313" key="3">
    <source>
        <dbReference type="Proteomes" id="UP000001075"/>
    </source>
</evidence>
<organism evidence="2 3">
    <name type="scientific">Cricetulus griseus</name>
    <name type="common">Chinese hamster</name>
    <name type="synonym">Cricetulus barabensis griseus</name>
    <dbReference type="NCBI Taxonomy" id="10029"/>
    <lineage>
        <taxon>Eukaryota</taxon>
        <taxon>Metazoa</taxon>
        <taxon>Chordata</taxon>
        <taxon>Craniata</taxon>
        <taxon>Vertebrata</taxon>
        <taxon>Euteleostomi</taxon>
        <taxon>Mammalia</taxon>
        <taxon>Eutheria</taxon>
        <taxon>Euarchontoglires</taxon>
        <taxon>Glires</taxon>
        <taxon>Rodentia</taxon>
        <taxon>Myomorpha</taxon>
        <taxon>Muroidea</taxon>
        <taxon>Cricetidae</taxon>
        <taxon>Cricetinae</taxon>
        <taxon>Cricetulus</taxon>
    </lineage>
</organism>
<accession>G3I5W6</accession>
<dbReference type="Proteomes" id="UP000001075">
    <property type="component" value="Unassembled WGS sequence"/>
</dbReference>
<reference evidence="3" key="1">
    <citation type="journal article" date="2011" name="Nat. Biotechnol.">
        <title>The genomic sequence of the Chinese hamster ovary (CHO)-K1 cell line.</title>
        <authorList>
            <person name="Xu X."/>
            <person name="Nagarajan H."/>
            <person name="Lewis N.E."/>
            <person name="Pan S."/>
            <person name="Cai Z."/>
            <person name="Liu X."/>
            <person name="Chen W."/>
            <person name="Xie M."/>
            <person name="Wang W."/>
            <person name="Hammond S."/>
            <person name="Andersen M.R."/>
            <person name="Neff N."/>
            <person name="Passarelli B."/>
            <person name="Koh W."/>
            <person name="Fan H.C."/>
            <person name="Wang J."/>
            <person name="Gui Y."/>
            <person name="Lee K.H."/>
            <person name="Betenbaugh M.J."/>
            <person name="Quake S.R."/>
            <person name="Famili I."/>
            <person name="Palsson B.O."/>
            <person name="Wang J."/>
        </authorList>
    </citation>
    <scope>NUCLEOTIDE SEQUENCE [LARGE SCALE GENOMIC DNA]</scope>
    <source>
        <strain evidence="3">CHO K1 cell line</strain>
    </source>
</reference>
<dbReference type="EMBL" id="JH001324">
    <property type="protein sequence ID" value="EGW12837.1"/>
    <property type="molecule type" value="Genomic_DNA"/>
</dbReference>
<proteinExistence type="predicted"/>